<dbReference type="Proteomes" id="UP000218334">
    <property type="component" value="Unassembled WGS sequence"/>
</dbReference>
<proteinExistence type="predicted"/>
<gene>
    <name evidence="2" type="ORF">ARMSODRAFT_981559</name>
</gene>
<name>A0A2H3B5X5_9AGAR</name>
<evidence type="ECO:0000256" key="1">
    <source>
        <dbReference type="SAM" id="MobiDB-lite"/>
    </source>
</evidence>
<protein>
    <submittedName>
        <fullName evidence="2">Uncharacterized protein</fullName>
    </submittedName>
</protein>
<organism evidence="2 3">
    <name type="scientific">Armillaria solidipes</name>
    <dbReference type="NCBI Taxonomy" id="1076256"/>
    <lineage>
        <taxon>Eukaryota</taxon>
        <taxon>Fungi</taxon>
        <taxon>Dikarya</taxon>
        <taxon>Basidiomycota</taxon>
        <taxon>Agaricomycotina</taxon>
        <taxon>Agaricomycetes</taxon>
        <taxon>Agaricomycetidae</taxon>
        <taxon>Agaricales</taxon>
        <taxon>Marasmiineae</taxon>
        <taxon>Physalacriaceae</taxon>
        <taxon>Armillaria</taxon>
    </lineage>
</organism>
<reference evidence="3" key="1">
    <citation type="journal article" date="2017" name="Nat. Ecol. Evol.">
        <title>Genome expansion and lineage-specific genetic innovations in the forest pathogenic fungi Armillaria.</title>
        <authorList>
            <person name="Sipos G."/>
            <person name="Prasanna A.N."/>
            <person name="Walter M.C."/>
            <person name="O'Connor E."/>
            <person name="Balint B."/>
            <person name="Krizsan K."/>
            <person name="Kiss B."/>
            <person name="Hess J."/>
            <person name="Varga T."/>
            <person name="Slot J."/>
            <person name="Riley R."/>
            <person name="Boka B."/>
            <person name="Rigling D."/>
            <person name="Barry K."/>
            <person name="Lee J."/>
            <person name="Mihaltcheva S."/>
            <person name="LaButti K."/>
            <person name="Lipzen A."/>
            <person name="Waldron R."/>
            <person name="Moloney N.M."/>
            <person name="Sperisen C."/>
            <person name="Kredics L."/>
            <person name="Vagvoelgyi C."/>
            <person name="Patrignani A."/>
            <person name="Fitzpatrick D."/>
            <person name="Nagy I."/>
            <person name="Doyle S."/>
            <person name="Anderson J.B."/>
            <person name="Grigoriev I.V."/>
            <person name="Gueldener U."/>
            <person name="Muensterkoetter M."/>
            <person name="Nagy L.G."/>
        </authorList>
    </citation>
    <scope>NUCLEOTIDE SEQUENCE [LARGE SCALE GENOMIC DNA]</scope>
    <source>
        <strain evidence="3">28-4</strain>
    </source>
</reference>
<evidence type="ECO:0000313" key="2">
    <source>
        <dbReference type="EMBL" id="PBK61408.1"/>
    </source>
</evidence>
<accession>A0A2H3B5X5</accession>
<dbReference type="EMBL" id="KZ293476">
    <property type="protein sequence ID" value="PBK61408.1"/>
    <property type="molecule type" value="Genomic_DNA"/>
</dbReference>
<evidence type="ECO:0000313" key="3">
    <source>
        <dbReference type="Proteomes" id="UP000218334"/>
    </source>
</evidence>
<dbReference type="AlphaFoldDB" id="A0A2H3B5X5"/>
<feature type="region of interest" description="Disordered" evidence="1">
    <location>
        <begin position="150"/>
        <end position="187"/>
    </location>
</feature>
<keyword evidence="3" id="KW-1185">Reference proteome</keyword>
<sequence length="265" mass="29184">MRHGREGSYRCDRTFECVVRSRHSSQGKNPELAVGEVKDGLKEGRESVFLNGIGSRQDCSTFNCGGDILNVSWQSLSIGKHMRHTQAHEEPRKESTQPYTGIEANRFQEKVSTQQWISGSWECQNASTKPVPASKPTICKEWLVRSSTSQAQANLETRPFARNVQRQGQSSSPPPKPKQRGTKPSQHAIKNSAAAGLDLVTITGTQATRYHKHRSTSFENGAAAEAILAASTKTKATGKQCSGQALVWDKVSERNVLWAVSVLKH</sequence>